<feature type="transmembrane region" description="Helical" evidence="2">
    <location>
        <begin position="190"/>
        <end position="209"/>
    </location>
</feature>
<dbReference type="InterPro" id="IPR020846">
    <property type="entry name" value="MFS_dom"/>
</dbReference>
<evidence type="ECO:0000256" key="2">
    <source>
        <dbReference type="SAM" id="Phobius"/>
    </source>
</evidence>
<feature type="transmembrane region" description="Helical" evidence="2">
    <location>
        <begin position="417"/>
        <end position="439"/>
    </location>
</feature>
<organism evidence="4 5">
    <name type="scientific">Mollisia scopiformis</name>
    <name type="common">Conifer needle endophyte fungus</name>
    <name type="synonym">Phialocephala scopiformis</name>
    <dbReference type="NCBI Taxonomy" id="149040"/>
    <lineage>
        <taxon>Eukaryota</taxon>
        <taxon>Fungi</taxon>
        <taxon>Dikarya</taxon>
        <taxon>Ascomycota</taxon>
        <taxon>Pezizomycotina</taxon>
        <taxon>Leotiomycetes</taxon>
        <taxon>Helotiales</taxon>
        <taxon>Mollisiaceae</taxon>
        <taxon>Mollisia</taxon>
    </lineage>
</organism>
<dbReference type="SUPFAM" id="SSF103473">
    <property type="entry name" value="MFS general substrate transporter"/>
    <property type="match status" value="1"/>
</dbReference>
<dbReference type="EMBL" id="KQ947409">
    <property type="protein sequence ID" value="KUJ20761.1"/>
    <property type="molecule type" value="Genomic_DNA"/>
</dbReference>
<dbReference type="FunCoup" id="A0A194XKV5">
    <property type="interactions" value="142"/>
</dbReference>
<evidence type="ECO:0000256" key="1">
    <source>
        <dbReference type="ARBA" id="ARBA00004141"/>
    </source>
</evidence>
<keyword evidence="2" id="KW-0472">Membrane</keyword>
<dbReference type="InParanoid" id="A0A194XKV5"/>
<dbReference type="PROSITE" id="PS50850">
    <property type="entry name" value="MFS"/>
    <property type="match status" value="1"/>
</dbReference>
<dbReference type="Gene3D" id="1.20.1250.20">
    <property type="entry name" value="MFS general substrate transporter like domains"/>
    <property type="match status" value="1"/>
</dbReference>
<dbReference type="OrthoDB" id="10027823at2759"/>
<feature type="transmembrane region" description="Helical" evidence="2">
    <location>
        <begin position="263"/>
        <end position="291"/>
    </location>
</feature>
<dbReference type="InterPro" id="IPR036259">
    <property type="entry name" value="MFS_trans_sf"/>
</dbReference>
<dbReference type="KEGG" id="psco:LY89DRAFT_730775"/>
<dbReference type="Pfam" id="PF07690">
    <property type="entry name" value="MFS_1"/>
    <property type="match status" value="1"/>
</dbReference>
<feature type="transmembrane region" description="Helical" evidence="2">
    <location>
        <begin position="55"/>
        <end position="75"/>
    </location>
</feature>
<reference evidence="4 5" key="1">
    <citation type="submission" date="2015-10" db="EMBL/GenBank/DDBJ databases">
        <title>Full genome of DAOMC 229536 Phialocephala scopiformis, a fungal endophyte of spruce producing the potent anti-insectan compound rugulosin.</title>
        <authorList>
            <consortium name="DOE Joint Genome Institute"/>
            <person name="Walker A.K."/>
            <person name="Frasz S.L."/>
            <person name="Seifert K.A."/>
            <person name="Miller J.D."/>
            <person name="Mondo S.J."/>
            <person name="Labutti K."/>
            <person name="Lipzen A."/>
            <person name="Dockter R."/>
            <person name="Kennedy M."/>
            <person name="Grigoriev I.V."/>
            <person name="Spatafora J.W."/>
        </authorList>
    </citation>
    <scope>NUCLEOTIDE SEQUENCE [LARGE SCALE GENOMIC DNA]</scope>
    <source>
        <strain evidence="4 5">CBS 120377</strain>
    </source>
</reference>
<protein>
    <submittedName>
        <fullName evidence="4">MFS transporter</fullName>
    </submittedName>
</protein>
<evidence type="ECO:0000259" key="3">
    <source>
        <dbReference type="PROSITE" id="PS50850"/>
    </source>
</evidence>
<keyword evidence="2" id="KW-0812">Transmembrane</keyword>
<sequence>MMGIQRLFHELGLHSLFASALDTKIIILQRFVRFFAFGGSTIVLALYLHEHDIPASQIGLFMSLTFVGDIISFGLSLIADGIGRKHVLAIGALMMAFSGFAFATSGNFWVLLLAGIVGIISPNGREIGPFTSIEESTLAHLTAPEIRSDIFAWYVVIGSAGSAAGKFTTGWAVQQLQAARGWTSMRSYQAVFFTYAMLGLLNFVLAWFLSPSVELQKAEPRRLQAIESDEEDALLPGTDQVDVEEPEKRRTLIPKISRESRGIIFKLCCLFAVDSLASGLVPASWVTYFFYNKFSLPTGSLGTIFSIMAILSAISSVVAASLSKRIGLVNTMVFTHLPSAIALALIPIPSSLTGAIIFLVIRSSLASMDIAPKAAFLSMVVQPGERTAVMGFVSVVRTFSQSCGPYITGLLAQSGSFWVTFILAGSLKAAYDMGLLIAFSHHKVQDRQTPEGPTDETEA</sequence>
<accession>A0A194XKV5</accession>
<dbReference type="InterPro" id="IPR011701">
    <property type="entry name" value="MFS"/>
</dbReference>
<dbReference type="GeneID" id="28829236"/>
<feature type="transmembrane region" description="Helical" evidence="2">
    <location>
        <begin position="31"/>
        <end position="49"/>
    </location>
</feature>
<feature type="transmembrane region" description="Helical" evidence="2">
    <location>
        <begin position="334"/>
        <end position="361"/>
    </location>
</feature>
<dbReference type="RefSeq" id="XP_018075116.1">
    <property type="nucleotide sequence ID" value="XM_018219510.1"/>
</dbReference>
<dbReference type="PANTHER" id="PTHR23520:SF5">
    <property type="entry name" value="TRANSPORTER, PUTATIVE (AFU_ORTHOLOGUE AFUA_3G04000)-RELATED"/>
    <property type="match status" value="1"/>
</dbReference>
<name>A0A194XKV5_MOLSC</name>
<proteinExistence type="predicted"/>
<feature type="transmembrane region" description="Helical" evidence="2">
    <location>
        <begin position="303"/>
        <end position="322"/>
    </location>
</feature>
<dbReference type="GO" id="GO:0022857">
    <property type="term" value="F:transmembrane transporter activity"/>
    <property type="evidence" value="ECO:0007669"/>
    <property type="project" value="InterPro"/>
</dbReference>
<comment type="subcellular location">
    <subcellularLocation>
        <location evidence="1">Membrane</location>
        <topology evidence="1">Multi-pass membrane protein</topology>
    </subcellularLocation>
</comment>
<keyword evidence="2" id="KW-1133">Transmembrane helix</keyword>
<feature type="domain" description="Major facilitator superfamily (MFS) profile" evidence="3">
    <location>
        <begin position="263"/>
        <end position="459"/>
    </location>
</feature>
<dbReference type="PANTHER" id="PTHR23520">
    <property type="entry name" value="TRANSPORTER, PUTATIVE (AFU_ORTHOLOGUE AFUA_3G04000)-RELATED"/>
    <property type="match status" value="1"/>
</dbReference>
<dbReference type="GO" id="GO:0000329">
    <property type="term" value="C:fungal-type vacuole membrane"/>
    <property type="evidence" value="ECO:0007669"/>
    <property type="project" value="TreeGrafter"/>
</dbReference>
<dbReference type="Proteomes" id="UP000070700">
    <property type="component" value="Unassembled WGS sequence"/>
</dbReference>
<evidence type="ECO:0000313" key="5">
    <source>
        <dbReference type="Proteomes" id="UP000070700"/>
    </source>
</evidence>
<keyword evidence="5" id="KW-1185">Reference proteome</keyword>
<dbReference type="AlphaFoldDB" id="A0A194XKV5"/>
<feature type="transmembrane region" description="Helical" evidence="2">
    <location>
        <begin position="87"/>
        <end position="120"/>
    </location>
</feature>
<gene>
    <name evidence="4" type="ORF">LY89DRAFT_730775</name>
</gene>
<evidence type="ECO:0000313" key="4">
    <source>
        <dbReference type="EMBL" id="KUJ20761.1"/>
    </source>
</evidence>